<dbReference type="SUPFAM" id="SSF49899">
    <property type="entry name" value="Concanavalin A-like lectins/glucanases"/>
    <property type="match status" value="1"/>
</dbReference>
<evidence type="ECO:0000313" key="2">
    <source>
        <dbReference type="EMBL" id="MBC1198150.1"/>
    </source>
</evidence>
<comment type="caution">
    <text evidence="2">The sequence shown here is derived from an EMBL/GenBank/DDBJ whole genome shotgun (WGS) entry which is preliminary data.</text>
</comment>
<dbReference type="NCBIfam" id="TIGR02595">
    <property type="entry name" value="PEP_CTERM"/>
    <property type="match status" value="1"/>
</dbReference>
<evidence type="ECO:0000259" key="1">
    <source>
        <dbReference type="Pfam" id="PF07589"/>
    </source>
</evidence>
<dbReference type="AlphaFoldDB" id="A0A841VB93"/>
<accession>A0A841VB93</accession>
<dbReference type="Pfam" id="PF07589">
    <property type="entry name" value="PEP-CTERM"/>
    <property type="match status" value="1"/>
</dbReference>
<dbReference type="Gene3D" id="2.60.120.200">
    <property type="match status" value="1"/>
</dbReference>
<feature type="domain" description="Ice-binding protein C-terminal" evidence="1">
    <location>
        <begin position="224"/>
        <end position="247"/>
    </location>
</feature>
<dbReference type="RefSeq" id="WP_185241490.1">
    <property type="nucleotide sequence ID" value="NZ_JACEGC010000255.1"/>
</dbReference>
<sequence>MKRQTHHGNLVRSIIPITMLGFITLAASPTQAALIHQYRLEGSFADDLGGPNLVPDGGTLGSTSYAFGPNQGLSLSNGLPDPANYSIETIFRFANLSGYRKILDFKNLSSDQGLYTLDTALNFYNVAGGLASAFTPNVDVRLIVTRDDTTDKFVGYVNGVQQITFTDSSDLAVFTATNNIIQFFKDDFTTGQSEASAGIVDLIRIYDAPLSATAVAALGGPPVPVPEPSTLLLLASTVGLLGCVRLRQK</sequence>
<evidence type="ECO:0000313" key="3">
    <source>
        <dbReference type="Proteomes" id="UP000525432"/>
    </source>
</evidence>
<proteinExistence type="predicted"/>
<dbReference type="Proteomes" id="UP000525432">
    <property type="component" value="Unassembled WGS sequence"/>
</dbReference>
<protein>
    <submittedName>
        <fullName evidence="2">PEP-CTERM sorting domain-containing protein</fullName>
    </submittedName>
</protein>
<gene>
    <name evidence="2" type="ORF">H0901_23665</name>
</gene>
<dbReference type="InterPro" id="IPR013320">
    <property type="entry name" value="ConA-like_dom_sf"/>
</dbReference>
<dbReference type="EMBL" id="JACEGC010000255">
    <property type="protein sequence ID" value="MBC1198150.1"/>
    <property type="molecule type" value="Genomic_DNA"/>
</dbReference>
<reference evidence="2 3" key="1">
    <citation type="submission" date="2020-07" db="EMBL/GenBank/DDBJ databases">
        <title>Genomes of two Microcystis aeruginosa (Cyanobacteria) strains from Florida (USA) with disparate toxicogenic potential.</title>
        <authorList>
            <person name="Lefler F.W."/>
            <person name="Barbosa M."/>
            <person name="Berthold D.E."/>
            <person name="Laughinghouse H.D. IV."/>
        </authorList>
    </citation>
    <scope>NUCLEOTIDE SEQUENCE [LARGE SCALE GENOMIC DNA]</scope>
    <source>
        <strain evidence="2 3">BLCCF158</strain>
    </source>
</reference>
<organism evidence="2 3">
    <name type="scientific">Microcystis aeruginosa BLCC-F158</name>
    <dbReference type="NCBI Taxonomy" id="2755316"/>
    <lineage>
        <taxon>Bacteria</taxon>
        <taxon>Bacillati</taxon>
        <taxon>Cyanobacteriota</taxon>
        <taxon>Cyanophyceae</taxon>
        <taxon>Oscillatoriophycideae</taxon>
        <taxon>Chroococcales</taxon>
        <taxon>Microcystaceae</taxon>
        <taxon>Microcystis</taxon>
    </lineage>
</organism>
<dbReference type="InterPro" id="IPR013424">
    <property type="entry name" value="Ice-binding_C"/>
</dbReference>
<name>A0A841VB93_MICAE</name>